<dbReference type="Proteomes" id="UP000823914">
    <property type="component" value="Unassembled WGS sequence"/>
</dbReference>
<accession>A0A9E2L1S5</accession>
<dbReference type="PANTHER" id="PTHR40447">
    <property type="entry name" value="ANAEROBIC SULFITE REDUCTASE SUBUNIT A"/>
    <property type="match status" value="1"/>
</dbReference>
<evidence type="ECO:0000256" key="2">
    <source>
        <dbReference type="ARBA" id="ARBA00023004"/>
    </source>
</evidence>
<keyword evidence="1" id="KW-0479">Metal-binding</keyword>
<evidence type="ECO:0000259" key="4">
    <source>
        <dbReference type="PROSITE" id="PS51379"/>
    </source>
</evidence>
<evidence type="ECO:0000313" key="6">
    <source>
        <dbReference type="Proteomes" id="UP000823914"/>
    </source>
</evidence>
<proteinExistence type="predicted"/>
<reference evidence="5" key="2">
    <citation type="submission" date="2021-04" db="EMBL/GenBank/DDBJ databases">
        <authorList>
            <person name="Gilroy R."/>
        </authorList>
    </citation>
    <scope>NUCLEOTIDE SEQUENCE</scope>
    <source>
        <strain evidence="5">Gambia15-2214</strain>
    </source>
</reference>
<name>A0A9E2L1S5_9SPIR</name>
<evidence type="ECO:0000256" key="1">
    <source>
        <dbReference type="ARBA" id="ARBA00022723"/>
    </source>
</evidence>
<keyword evidence="3" id="KW-0411">Iron-sulfur</keyword>
<comment type="caution">
    <text evidence="5">The sequence shown here is derived from an EMBL/GenBank/DDBJ whole genome shotgun (WGS) entry which is preliminary data.</text>
</comment>
<organism evidence="5 6">
    <name type="scientific">Candidatus Treponema excrementipullorum</name>
    <dbReference type="NCBI Taxonomy" id="2838768"/>
    <lineage>
        <taxon>Bacteria</taxon>
        <taxon>Pseudomonadati</taxon>
        <taxon>Spirochaetota</taxon>
        <taxon>Spirochaetia</taxon>
        <taxon>Spirochaetales</taxon>
        <taxon>Treponemataceae</taxon>
        <taxon>Treponema</taxon>
    </lineage>
</organism>
<sequence length="342" mass="38633">MFQIPVAKLNDFFAAVAEQEELYLPVDNVAGQAEFKKWEKGDKLSTALNTVRSAKDFFFPQTENLMEFKMEGKNIDVVDAHADVKNFAVFGVRGCDAAAFHVLDTVFLVDPIDTYYKNRREHGVMITLACTEPAPTCFCNLFGTDATNPGGDITSWIVDEMMYLEAVTDKGKNFLEKYKACFEDAAQDANAKVDAQKSEVSKKLEALPFAHLKMDKFKGENLMELFNDPAWEKLSKACLGCGTCTFVCPTCQCYDIRDFDTGHGIKRFRCWDSCMYSDFTQMAHGNPRTTQLERFRQRFMHKLVYHPANHNGEYSCVGCGRCLAKCPISMNIVKVMKTLGKN</sequence>
<dbReference type="EMBL" id="JAHLFV010000071">
    <property type="protein sequence ID" value="MBU3849561.1"/>
    <property type="molecule type" value="Genomic_DNA"/>
</dbReference>
<keyword evidence="2" id="KW-0408">Iron</keyword>
<evidence type="ECO:0000313" key="5">
    <source>
        <dbReference type="EMBL" id="MBU3849561.1"/>
    </source>
</evidence>
<dbReference type="PROSITE" id="PS00198">
    <property type="entry name" value="4FE4S_FER_1"/>
    <property type="match status" value="2"/>
</dbReference>
<dbReference type="GO" id="GO:0046872">
    <property type="term" value="F:metal ion binding"/>
    <property type="evidence" value="ECO:0007669"/>
    <property type="project" value="UniProtKB-KW"/>
</dbReference>
<dbReference type="PROSITE" id="PS51379">
    <property type="entry name" value="4FE4S_FER_2"/>
    <property type="match status" value="2"/>
</dbReference>
<feature type="domain" description="4Fe-4S ferredoxin-type" evidence="4">
    <location>
        <begin position="227"/>
        <end position="259"/>
    </location>
</feature>
<reference evidence="5" key="1">
    <citation type="journal article" date="2021" name="PeerJ">
        <title>Extensive microbial diversity within the chicken gut microbiome revealed by metagenomics and culture.</title>
        <authorList>
            <person name="Gilroy R."/>
            <person name="Ravi A."/>
            <person name="Getino M."/>
            <person name="Pursley I."/>
            <person name="Horton D.L."/>
            <person name="Alikhan N.F."/>
            <person name="Baker D."/>
            <person name="Gharbi K."/>
            <person name="Hall N."/>
            <person name="Watson M."/>
            <person name="Adriaenssens E.M."/>
            <person name="Foster-Nyarko E."/>
            <person name="Jarju S."/>
            <person name="Secka A."/>
            <person name="Antonio M."/>
            <person name="Oren A."/>
            <person name="Chaudhuri R.R."/>
            <person name="La Ragione R."/>
            <person name="Hildebrand F."/>
            <person name="Pallen M.J."/>
        </authorList>
    </citation>
    <scope>NUCLEOTIDE SEQUENCE</scope>
    <source>
        <strain evidence="5">Gambia15-2214</strain>
    </source>
</reference>
<dbReference type="PANTHER" id="PTHR40447:SF1">
    <property type="entry name" value="ANAEROBIC SULFITE REDUCTASE SUBUNIT A"/>
    <property type="match status" value="1"/>
</dbReference>
<dbReference type="AlphaFoldDB" id="A0A9E2L1S5"/>
<gene>
    <name evidence="5" type="ORF">IAA16_03225</name>
</gene>
<dbReference type="SUPFAM" id="SSF46548">
    <property type="entry name" value="alpha-helical ferredoxin"/>
    <property type="match status" value="1"/>
</dbReference>
<dbReference type="InterPro" id="IPR017900">
    <property type="entry name" value="4Fe4S_Fe_S_CS"/>
</dbReference>
<dbReference type="Pfam" id="PF17179">
    <property type="entry name" value="Fer4_22"/>
    <property type="match status" value="1"/>
</dbReference>
<dbReference type="InterPro" id="IPR017896">
    <property type="entry name" value="4Fe4S_Fe-S-bd"/>
</dbReference>
<evidence type="ECO:0000256" key="3">
    <source>
        <dbReference type="ARBA" id="ARBA00023014"/>
    </source>
</evidence>
<protein>
    <submittedName>
        <fullName evidence="5">4Fe-4S dicluster domain-containing protein</fullName>
    </submittedName>
</protein>
<dbReference type="GO" id="GO:0051536">
    <property type="term" value="F:iron-sulfur cluster binding"/>
    <property type="evidence" value="ECO:0007669"/>
    <property type="project" value="UniProtKB-KW"/>
</dbReference>
<feature type="domain" description="4Fe-4S ferredoxin-type" evidence="4">
    <location>
        <begin position="306"/>
        <end position="338"/>
    </location>
</feature>